<evidence type="ECO:0000313" key="3">
    <source>
        <dbReference type="EMBL" id="SHF77197.1"/>
    </source>
</evidence>
<evidence type="ECO:0000313" key="4">
    <source>
        <dbReference type="Proteomes" id="UP000184485"/>
    </source>
</evidence>
<feature type="domain" description="Serine aminopeptidase S33" evidence="2">
    <location>
        <begin position="54"/>
        <end position="152"/>
    </location>
</feature>
<proteinExistence type="predicted"/>
<dbReference type="STRING" id="1122133.SAMN02745157_2966"/>
<dbReference type="EMBL" id="FQUP01000002">
    <property type="protein sequence ID" value="SHF77197.1"/>
    <property type="molecule type" value="Genomic_DNA"/>
</dbReference>
<dbReference type="Gene3D" id="3.40.50.1820">
    <property type="entry name" value="alpha/beta hydrolase"/>
    <property type="match status" value="1"/>
</dbReference>
<accession>A0A1M5EDE0</accession>
<protein>
    <submittedName>
        <fullName evidence="3">Esterase/lipase</fullName>
    </submittedName>
</protein>
<dbReference type="InterPro" id="IPR022742">
    <property type="entry name" value="Hydrolase_4"/>
</dbReference>
<dbReference type="Pfam" id="PF12146">
    <property type="entry name" value="Hydrolase_4"/>
    <property type="match status" value="1"/>
</dbReference>
<dbReference type="Proteomes" id="UP000184485">
    <property type="component" value="Unassembled WGS sequence"/>
</dbReference>
<reference evidence="3 4" key="1">
    <citation type="submission" date="2016-11" db="EMBL/GenBank/DDBJ databases">
        <authorList>
            <person name="Jaros S."/>
            <person name="Januszkiewicz K."/>
            <person name="Wedrychowicz H."/>
        </authorList>
    </citation>
    <scope>NUCLEOTIDE SEQUENCE [LARGE SCALE GENOMIC DNA]</scope>
    <source>
        <strain evidence="3 4">DSM 19436</strain>
    </source>
</reference>
<dbReference type="OrthoDB" id="9813296at2"/>
<dbReference type="InterPro" id="IPR029058">
    <property type="entry name" value="AB_hydrolase_fold"/>
</dbReference>
<dbReference type="GO" id="GO:0102390">
    <property type="term" value="F:mycophenolic acid acyl-glucuronide esterase activity"/>
    <property type="evidence" value="ECO:0007669"/>
    <property type="project" value="UniProtKB-EC"/>
</dbReference>
<name>A0A1M5EDE0_9HYPH</name>
<dbReference type="GO" id="GO:0008474">
    <property type="term" value="F:palmitoyl-(protein) hydrolase activity"/>
    <property type="evidence" value="ECO:0007669"/>
    <property type="project" value="UniProtKB-EC"/>
</dbReference>
<dbReference type="RefSeq" id="WP_073053987.1">
    <property type="nucleotide sequence ID" value="NZ_FQUP01000002.1"/>
</dbReference>
<gene>
    <name evidence="3" type="ORF">SAMN02745157_2966</name>
</gene>
<dbReference type="PANTHER" id="PTHR16138">
    <property type="entry name" value="MYCOPHENOLIC ACID ACYL-GLUCURONIDE ESTERASE, MITOCHONDRIAL"/>
    <property type="match status" value="1"/>
</dbReference>
<dbReference type="AlphaFoldDB" id="A0A1M5EDE0"/>
<dbReference type="InterPro" id="IPR052382">
    <property type="entry name" value="ABHD10_acyl-thioesterase"/>
</dbReference>
<keyword evidence="1" id="KW-0378">Hydrolase</keyword>
<dbReference type="PANTHER" id="PTHR16138:SF7">
    <property type="entry name" value="PALMITOYL-PROTEIN THIOESTERASE ABHD10, MITOCHONDRIAL"/>
    <property type="match status" value="1"/>
</dbReference>
<dbReference type="SUPFAM" id="SSF53474">
    <property type="entry name" value="alpha/beta-Hydrolases"/>
    <property type="match status" value="1"/>
</dbReference>
<evidence type="ECO:0000256" key="1">
    <source>
        <dbReference type="ARBA" id="ARBA00022801"/>
    </source>
</evidence>
<evidence type="ECO:0000259" key="2">
    <source>
        <dbReference type="Pfam" id="PF12146"/>
    </source>
</evidence>
<organism evidence="3 4">
    <name type="scientific">Kaistia soli DSM 19436</name>
    <dbReference type="NCBI Taxonomy" id="1122133"/>
    <lineage>
        <taxon>Bacteria</taxon>
        <taxon>Pseudomonadati</taxon>
        <taxon>Pseudomonadota</taxon>
        <taxon>Alphaproteobacteria</taxon>
        <taxon>Hyphomicrobiales</taxon>
        <taxon>Kaistiaceae</taxon>
        <taxon>Kaistia</taxon>
    </lineage>
</organism>
<keyword evidence="4" id="KW-1185">Reference proteome</keyword>
<sequence>MILARTEITVGSGGAARRIAILERAGRAPGILFLGGFMSDMRGSKAEALDAFAAETGRAITRFDYSGHGESGGDFADGTISRWLEEAAAVLDRAGGAPLVVVGSSMGGWIALLLALAEAKSGGGRIAGLVLLAPAVDMTHSLILPHMSAAARAEMEATGAWRQPSAYSDTPYVITKALIEDGARHLLGDKPIAIRAPVHIIQGVLDEEVPWGHAVDLVSHLAEDDVVLTLVKDAGHRLSRPEDLAKIISAIAAIA</sequence>